<feature type="compositionally biased region" description="Polar residues" evidence="1">
    <location>
        <begin position="691"/>
        <end position="705"/>
    </location>
</feature>
<feature type="compositionally biased region" description="Polar residues" evidence="1">
    <location>
        <begin position="83"/>
        <end position="95"/>
    </location>
</feature>
<protein>
    <submittedName>
        <fullName evidence="2">Uncharacterized protein</fullName>
    </submittedName>
</protein>
<evidence type="ECO:0000313" key="2">
    <source>
        <dbReference type="EMBL" id="KAL3802338.1"/>
    </source>
</evidence>
<evidence type="ECO:0000313" key="3">
    <source>
        <dbReference type="Proteomes" id="UP001516023"/>
    </source>
</evidence>
<dbReference type="PANTHER" id="PTHR43215">
    <property type="entry name" value="RADIAL SPOKE HEAD 1 HOMOLOG"/>
    <property type="match status" value="1"/>
</dbReference>
<name>A0ABD3QPJ7_9STRA</name>
<feature type="region of interest" description="Disordered" evidence="1">
    <location>
        <begin position="196"/>
        <end position="321"/>
    </location>
</feature>
<accession>A0ABD3QPJ7</accession>
<dbReference type="SUPFAM" id="SSF82185">
    <property type="entry name" value="Histone H3 K4-specific methyltransferase SET7/9 N-terminal domain"/>
    <property type="match status" value="1"/>
</dbReference>
<feature type="compositionally biased region" description="Polar residues" evidence="1">
    <location>
        <begin position="64"/>
        <end position="76"/>
    </location>
</feature>
<feature type="compositionally biased region" description="Pro residues" evidence="1">
    <location>
        <begin position="217"/>
        <end position="226"/>
    </location>
</feature>
<sequence length="712" mass="75353">MKKSRRKHEDVDSSSSPGIKVTANGGDSGECSLTPSVLEENDENNNNTKVSCADGCGPKRGDDATTSSSRDSVNSQIEHKKTNTCQESTVHSKPSNHADGGTAELPPHEISIPSELGSLDEESVQSKQSVDASSSTKESVSARHSVHGVEQDDAKSTATAATSTRKHREKKSVRQQSSVDMSLVESVIESALQKIKSMDEIHTKTAGETVAPSTRSHPPPPPPPPRSQSSKNLPSKAPSKSIHPPPTGNPNTSSSNGSSLQRPPPPPPPPRPPAKTNSVPSGMDGKATPASKTPPPPPDILDYDCSMQVLNPEPEPELQNDDFSLNDFDEMVPPMEQMEISGMMGPSNGFPSVPLPPAAASATTTSNVASPPKDWMKYCISASAREGRDTNHRGERKSRLFGRNSAKNDNYDRGIIRSVKQMPYTDQFGDFGLYTGQVNEDGRPDGKGSMKYDNGVFYEGTWTNGGQDQKAALQYERIRGGFTSWQGKGKQASKSGMVLPWNARKNDAHTANEKTNVRGMEWTDLNGDSGRYTGEVNADELPHGHGIMKYDFGLIAEGEWNNGVLKENPQDRLIASAAHGSARSIGPGMSVGPGAHGFNAAPSVMGGMSVGGPASVFTGPPIYPMPYGGMNPMMMAASAHPVSQFAMMAHQNAMMKGQMGMYGGGSVYGGASAYGGGSSYGNSAFGQMPSAQVQGAQPAGSNTPPISEIKIS</sequence>
<keyword evidence="3" id="KW-1185">Reference proteome</keyword>
<feature type="compositionally biased region" description="Pro residues" evidence="1">
    <location>
        <begin position="262"/>
        <end position="273"/>
    </location>
</feature>
<dbReference type="Proteomes" id="UP001516023">
    <property type="component" value="Unassembled WGS sequence"/>
</dbReference>
<feature type="compositionally biased region" description="Basic and acidic residues" evidence="1">
    <location>
        <begin position="196"/>
        <end position="205"/>
    </location>
</feature>
<dbReference type="AlphaFoldDB" id="A0ABD3QPJ7"/>
<comment type="caution">
    <text evidence="2">The sequence shown here is derived from an EMBL/GenBank/DDBJ whole genome shotgun (WGS) entry which is preliminary data.</text>
</comment>
<proteinExistence type="predicted"/>
<dbReference type="PANTHER" id="PTHR43215:SF14">
    <property type="entry name" value="RADIAL SPOKE HEAD 1 HOMOLOG"/>
    <property type="match status" value="1"/>
</dbReference>
<dbReference type="EMBL" id="JABMIG020000020">
    <property type="protein sequence ID" value="KAL3802338.1"/>
    <property type="molecule type" value="Genomic_DNA"/>
</dbReference>
<feature type="compositionally biased region" description="Low complexity" evidence="1">
    <location>
        <begin position="249"/>
        <end position="259"/>
    </location>
</feature>
<evidence type="ECO:0000256" key="1">
    <source>
        <dbReference type="SAM" id="MobiDB-lite"/>
    </source>
</evidence>
<gene>
    <name evidence="2" type="ORF">HJC23_007163</name>
</gene>
<reference evidence="2 3" key="1">
    <citation type="journal article" date="2020" name="G3 (Bethesda)">
        <title>Improved Reference Genome for Cyclotella cryptica CCMP332, a Model for Cell Wall Morphogenesis, Salinity Adaptation, and Lipid Production in Diatoms (Bacillariophyta).</title>
        <authorList>
            <person name="Roberts W.R."/>
            <person name="Downey K.M."/>
            <person name="Ruck E.C."/>
            <person name="Traller J.C."/>
            <person name="Alverson A.J."/>
        </authorList>
    </citation>
    <scope>NUCLEOTIDE SEQUENCE [LARGE SCALE GENOMIC DNA]</scope>
    <source>
        <strain evidence="2 3">CCMP332</strain>
    </source>
</reference>
<organism evidence="2 3">
    <name type="scientific">Cyclotella cryptica</name>
    <dbReference type="NCBI Taxonomy" id="29204"/>
    <lineage>
        <taxon>Eukaryota</taxon>
        <taxon>Sar</taxon>
        <taxon>Stramenopiles</taxon>
        <taxon>Ochrophyta</taxon>
        <taxon>Bacillariophyta</taxon>
        <taxon>Coscinodiscophyceae</taxon>
        <taxon>Thalassiosirophycidae</taxon>
        <taxon>Stephanodiscales</taxon>
        <taxon>Stephanodiscaceae</taxon>
        <taxon>Cyclotella</taxon>
    </lineage>
</organism>
<feature type="compositionally biased region" description="Polar residues" evidence="1">
    <location>
        <begin position="125"/>
        <end position="139"/>
    </location>
</feature>
<feature type="region of interest" description="Disordered" evidence="1">
    <location>
        <begin position="691"/>
        <end position="712"/>
    </location>
</feature>
<feature type="compositionally biased region" description="Basic residues" evidence="1">
    <location>
        <begin position="164"/>
        <end position="173"/>
    </location>
</feature>
<feature type="region of interest" description="Disordered" evidence="1">
    <location>
        <begin position="1"/>
        <end position="183"/>
    </location>
</feature>